<gene>
    <name evidence="4" type="primary">LOC105038806</name>
</gene>
<feature type="domain" description="LOB" evidence="2">
    <location>
        <begin position="13"/>
        <end position="114"/>
    </location>
</feature>
<dbReference type="RefSeq" id="XP_029117250.1">
    <property type="nucleotide sequence ID" value="XM_029261417.1"/>
</dbReference>
<keyword evidence="3" id="KW-1185">Reference proteome</keyword>
<proteinExistence type="inferred from homology"/>
<sequence length="229" mass="25758">MGERGESASSNIRACAACRHQRSRCRPGCILAPYFPAQRTAQFNAVHRLFGVRNLLWLYNNAPSEHRDHAMKSLTYEALAWRYHPVHGCLGVIYDLYVKIDATSRELDATSLLLASYRRQQEEEQQQMMMMPPPPLAPMPELHADSFPQQQQLAPLSPPLLPTILMNLDDDRGVNIGRMNERGGSSHGWRLSDEEAMRAFNPAAELLNPAADLPGMSMLVNTNFLMDGE</sequence>
<evidence type="ECO:0000259" key="2">
    <source>
        <dbReference type="PROSITE" id="PS50891"/>
    </source>
</evidence>
<reference evidence="4" key="1">
    <citation type="submission" date="2025-08" db="UniProtKB">
        <authorList>
            <consortium name="RefSeq"/>
        </authorList>
    </citation>
    <scope>IDENTIFICATION</scope>
</reference>
<evidence type="ECO:0000256" key="1">
    <source>
        <dbReference type="ARBA" id="ARBA00005474"/>
    </source>
</evidence>
<protein>
    <submittedName>
        <fullName evidence="4">LOB domain-containing protein 21-like</fullName>
    </submittedName>
</protein>
<dbReference type="Proteomes" id="UP000504607">
    <property type="component" value="Chromosome 1"/>
</dbReference>
<dbReference type="PANTHER" id="PTHR31301:SF21">
    <property type="entry name" value="LOB DOMAIN-CONTAINING PROTEIN 27-RELATED"/>
    <property type="match status" value="1"/>
</dbReference>
<dbReference type="PANTHER" id="PTHR31301">
    <property type="entry name" value="LOB DOMAIN-CONTAINING PROTEIN 4-RELATED"/>
    <property type="match status" value="1"/>
</dbReference>
<evidence type="ECO:0000313" key="4">
    <source>
        <dbReference type="RefSeq" id="XP_029117250.1"/>
    </source>
</evidence>
<name>A0A8N4EQW8_ELAGV</name>
<dbReference type="OrthoDB" id="1893065at2759"/>
<dbReference type="Pfam" id="PF03195">
    <property type="entry name" value="LOB"/>
    <property type="match status" value="1"/>
</dbReference>
<organism evidence="3 4">
    <name type="scientific">Elaeis guineensis var. tenera</name>
    <name type="common">Oil palm</name>
    <dbReference type="NCBI Taxonomy" id="51953"/>
    <lineage>
        <taxon>Eukaryota</taxon>
        <taxon>Viridiplantae</taxon>
        <taxon>Streptophyta</taxon>
        <taxon>Embryophyta</taxon>
        <taxon>Tracheophyta</taxon>
        <taxon>Spermatophyta</taxon>
        <taxon>Magnoliopsida</taxon>
        <taxon>Liliopsida</taxon>
        <taxon>Arecaceae</taxon>
        <taxon>Arecoideae</taxon>
        <taxon>Cocoseae</taxon>
        <taxon>Elaeidinae</taxon>
        <taxon>Elaeis</taxon>
    </lineage>
</organism>
<dbReference type="AlphaFoldDB" id="A0A8N4EQW8"/>
<comment type="similarity">
    <text evidence="1">Belongs to the LOB domain-containing protein family.</text>
</comment>
<dbReference type="PROSITE" id="PS50891">
    <property type="entry name" value="LOB"/>
    <property type="match status" value="1"/>
</dbReference>
<accession>A0A8N4EQW8</accession>
<evidence type="ECO:0000313" key="3">
    <source>
        <dbReference type="Proteomes" id="UP000504607"/>
    </source>
</evidence>
<dbReference type="InterPro" id="IPR004883">
    <property type="entry name" value="LOB"/>
</dbReference>